<feature type="repeat" description="PPR" evidence="2">
    <location>
        <begin position="9"/>
        <end position="43"/>
    </location>
</feature>
<dbReference type="NCBIfam" id="TIGR00756">
    <property type="entry name" value="PPR"/>
    <property type="match status" value="2"/>
</dbReference>
<dbReference type="Pfam" id="PF01535">
    <property type="entry name" value="PPR"/>
    <property type="match status" value="4"/>
</dbReference>
<comment type="caution">
    <text evidence="3">The sequence shown here is derived from an EMBL/GenBank/DDBJ whole genome shotgun (WGS) entry which is preliminary data.</text>
</comment>
<protein>
    <recommendedName>
        <fullName evidence="5">Pentacotripeptide-repeat region of PRORP domain-containing protein</fullName>
    </recommendedName>
</protein>
<evidence type="ECO:0008006" key="5">
    <source>
        <dbReference type="Google" id="ProtNLM"/>
    </source>
</evidence>
<feature type="repeat" description="PPR" evidence="2">
    <location>
        <begin position="263"/>
        <end position="293"/>
    </location>
</feature>
<dbReference type="EMBL" id="JAFCMP010000312">
    <property type="protein sequence ID" value="KAG5181564.1"/>
    <property type="molecule type" value="Genomic_DNA"/>
</dbReference>
<keyword evidence="1" id="KW-0677">Repeat</keyword>
<dbReference type="PANTHER" id="PTHR47447">
    <property type="entry name" value="OS03G0856100 PROTEIN"/>
    <property type="match status" value="1"/>
</dbReference>
<dbReference type="Proteomes" id="UP000664859">
    <property type="component" value="Unassembled WGS sequence"/>
</dbReference>
<dbReference type="InterPro" id="IPR002885">
    <property type="entry name" value="PPR_rpt"/>
</dbReference>
<proteinExistence type="predicted"/>
<dbReference type="OrthoDB" id="185373at2759"/>
<keyword evidence="4" id="KW-1185">Reference proteome</keyword>
<evidence type="ECO:0000313" key="3">
    <source>
        <dbReference type="EMBL" id="KAG5181564.1"/>
    </source>
</evidence>
<dbReference type="PROSITE" id="PS51375">
    <property type="entry name" value="PPR"/>
    <property type="match status" value="2"/>
</dbReference>
<gene>
    <name evidence="3" type="ORF">JKP88DRAFT_165458</name>
</gene>
<sequence length="522" mass="56908">MRDWGLTPDLECYEVALRTCGRKGEPQKAMRLLRDMKASGFPPTNGHYSNGKPSEVAAAGDAAVALLQEMRSEGVEPDSDSYFKAIKSCHDGRALDILAQQTAAGLAVEPRTYKEAIGACAKVGLWRDALRLFDDQAAAEPGAVASRMYEHALHACANLMLGKRAAQLLRVLRQREHSSSNSSSGGERVSSRAYLFAIMACRGDQSTGGDWQQALQILHSIPCARVTKHQCHAALDALARGGRYKEASDLISVFMARTLVAPGVWEYTAVINAYVTGGKWQRALQLYDRMLDALPGASLLRSTHHARMKAYWEGHKRLEVLTAFEDMVEAGIAPTLMEFTLAMQACAAMVQHGDTKRYKAAANLLQEMQMLKVKPDAFLMELAADCFAAAGQAAMALQVVQEMKQMSMAVPAGLNTAVLRACAKSDQWRSVLRAMEDVIAAEPTPTQESYHLAILACCSAGRVQRAIEVLNDMLARTKGKVPPCVEQTYGVIITTAVQRKHYTLVPTLFESMAQAGVEPQAM</sequence>
<accession>A0A835Z220</accession>
<dbReference type="PANTHER" id="PTHR47447:SF17">
    <property type="entry name" value="OS12G0638900 PROTEIN"/>
    <property type="match status" value="1"/>
</dbReference>
<dbReference type="AlphaFoldDB" id="A0A835Z220"/>
<evidence type="ECO:0000313" key="4">
    <source>
        <dbReference type="Proteomes" id="UP000664859"/>
    </source>
</evidence>
<dbReference type="Gene3D" id="1.25.40.10">
    <property type="entry name" value="Tetratricopeptide repeat domain"/>
    <property type="match status" value="5"/>
</dbReference>
<name>A0A835Z220_9STRA</name>
<feature type="non-terminal residue" evidence="3">
    <location>
        <position position="1"/>
    </location>
</feature>
<dbReference type="InterPro" id="IPR011990">
    <property type="entry name" value="TPR-like_helical_dom_sf"/>
</dbReference>
<organism evidence="3 4">
    <name type="scientific">Tribonema minus</name>
    <dbReference type="NCBI Taxonomy" id="303371"/>
    <lineage>
        <taxon>Eukaryota</taxon>
        <taxon>Sar</taxon>
        <taxon>Stramenopiles</taxon>
        <taxon>Ochrophyta</taxon>
        <taxon>PX clade</taxon>
        <taxon>Xanthophyceae</taxon>
        <taxon>Tribonematales</taxon>
        <taxon>Tribonemataceae</taxon>
        <taxon>Tribonema</taxon>
    </lineage>
</organism>
<evidence type="ECO:0000256" key="2">
    <source>
        <dbReference type="PROSITE-ProRule" id="PRU00708"/>
    </source>
</evidence>
<reference evidence="3" key="1">
    <citation type="submission" date="2021-02" db="EMBL/GenBank/DDBJ databases">
        <title>First Annotated Genome of the Yellow-green Alga Tribonema minus.</title>
        <authorList>
            <person name="Mahan K.M."/>
        </authorList>
    </citation>
    <scope>NUCLEOTIDE SEQUENCE</scope>
    <source>
        <strain evidence="3">UTEX B ZZ1240</strain>
    </source>
</reference>
<evidence type="ECO:0000256" key="1">
    <source>
        <dbReference type="ARBA" id="ARBA00022737"/>
    </source>
</evidence>